<feature type="transmembrane region" description="Helical" evidence="1">
    <location>
        <begin position="115"/>
        <end position="135"/>
    </location>
</feature>
<dbReference type="Proteomes" id="UP001500994">
    <property type="component" value="Unassembled WGS sequence"/>
</dbReference>
<dbReference type="RefSeq" id="WP_344573697.1">
    <property type="nucleotide sequence ID" value="NZ_BAAARK010000002.1"/>
</dbReference>
<dbReference type="InterPro" id="IPR025238">
    <property type="entry name" value="DUF4184"/>
</dbReference>
<organism evidence="2 3">
    <name type="scientific">Streptomyces lunalinharesii</name>
    <dbReference type="NCBI Taxonomy" id="333384"/>
    <lineage>
        <taxon>Bacteria</taxon>
        <taxon>Bacillati</taxon>
        <taxon>Actinomycetota</taxon>
        <taxon>Actinomycetes</taxon>
        <taxon>Kitasatosporales</taxon>
        <taxon>Streptomycetaceae</taxon>
        <taxon>Streptomyces</taxon>
    </lineage>
</organism>
<proteinExistence type="predicted"/>
<keyword evidence="1" id="KW-1133">Transmembrane helix</keyword>
<keyword evidence="3" id="KW-1185">Reference proteome</keyword>
<feature type="transmembrane region" description="Helical" evidence="1">
    <location>
        <begin position="57"/>
        <end position="81"/>
    </location>
</feature>
<dbReference type="EMBL" id="BAAARK010000002">
    <property type="protein sequence ID" value="GAA2648688.1"/>
    <property type="molecule type" value="Genomic_DNA"/>
</dbReference>
<sequence>MPFTLSHAAAVLPLVRRTGAARGPLVASALVAGSFAPDVTYYAGTVVPGGMAFGSVTHAPVGVVTVDVLLTAVLVGGWRLVRAPLPALLPPAGRERLGAFVRGGARRPRTLRERAALVGWFAVSAVLGSVSHVVWDAFTHPGRWGTRLVPALNTVVGDRPLAMYVQYGTSALALVGIGWFLWTALRRRPAAGDGGAGRAVPELSLRLRLLLAAPVVLGVLLGAGYRTVRAYAVHGAAVGWFDYLPDLLFGAGAGLAPGLLACAAAFRLVVRRARRNGAAVDGTAPGRPAGAGAA</sequence>
<feature type="transmembrane region" description="Helical" evidence="1">
    <location>
        <begin position="164"/>
        <end position="185"/>
    </location>
</feature>
<name>A0ABN3RCE5_9ACTN</name>
<evidence type="ECO:0000313" key="2">
    <source>
        <dbReference type="EMBL" id="GAA2648688.1"/>
    </source>
</evidence>
<protein>
    <submittedName>
        <fullName evidence="2">DUF4184 family protein</fullName>
    </submittedName>
</protein>
<accession>A0ABN3RCE5</accession>
<reference evidence="2 3" key="1">
    <citation type="journal article" date="2019" name="Int. J. Syst. Evol. Microbiol.">
        <title>The Global Catalogue of Microorganisms (GCM) 10K type strain sequencing project: providing services to taxonomists for standard genome sequencing and annotation.</title>
        <authorList>
            <consortium name="The Broad Institute Genomics Platform"/>
            <consortium name="The Broad Institute Genome Sequencing Center for Infectious Disease"/>
            <person name="Wu L."/>
            <person name="Ma J."/>
        </authorList>
    </citation>
    <scope>NUCLEOTIDE SEQUENCE [LARGE SCALE GENOMIC DNA]</scope>
    <source>
        <strain evidence="2 3">JCM 16374</strain>
    </source>
</reference>
<keyword evidence="1" id="KW-0812">Transmembrane</keyword>
<keyword evidence="1" id="KW-0472">Membrane</keyword>
<comment type="caution">
    <text evidence="2">The sequence shown here is derived from an EMBL/GenBank/DDBJ whole genome shotgun (WGS) entry which is preliminary data.</text>
</comment>
<evidence type="ECO:0000313" key="3">
    <source>
        <dbReference type="Proteomes" id="UP001500994"/>
    </source>
</evidence>
<gene>
    <name evidence="2" type="ORF">GCM10009864_10020</name>
</gene>
<feature type="transmembrane region" description="Helical" evidence="1">
    <location>
        <begin position="247"/>
        <end position="270"/>
    </location>
</feature>
<feature type="transmembrane region" description="Helical" evidence="1">
    <location>
        <begin position="205"/>
        <end position="227"/>
    </location>
</feature>
<evidence type="ECO:0000256" key="1">
    <source>
        <dbReference type="SAM" id="Phobius"/>
    </source>
</evidence>
<dbReference type="Pfam" id="PF13803">
    <property type="entry name" value="DUF4184"/>
    <property type="match status" value="1"/>
</dbReference>